<dbReference type="Gene3D" id="2.60.120.200">
    <property type="match status" value="1"/>
</dbReference>
<dbReference type="SUPFAM" id="SSF49899">
    <property type="entry name" value="Concanavalin A-like lectins/glucanases"/>
    <property type="match status" value="1"/>
</dbReference>
<dbReference type="Pfam" id="PF07692">
    <property type="entry name" value="Fea1"/>
    <property type="match status" value="1"/>
</dbReference>
<sequence>MTRGKLDDAHASGFHGKAKKPEYPESDIMVAADLRQTEARDGPEGDAVALNNSKHIELPDNVTRSISGDRPRTVCLWARIDKWKNKARIFEYGRKAPQGELFGLRTWNVPGEFAVEMSWNVRNHWDNRHVVLSTNVSMVPAPTPMPFESRRLDGAAGETSFPTAAPTPQSPWVKTWHHYCMTYAAEPHPKEKDRYLPGNVTLYVDGRKEGFWKNATVNTSLGSPLYIGADIHGSGTLEGAVDEVYVYDKALEAWQVEVLHGILSPPTVAPSAAPTPVPSPAPTMTHAPSNAPTELCRDYRVSGFSCPDSEGGDLNGHYEYVAMTSDGRPIYASASSTHYLFYDASCGDGSDAPWSSGWFVTLRLPMRFLVLVAACAGARRLDIVGDGTRQYASQGACYDPTTQITVCFRPWAYDWSSNLTQAERLSQSECEAVGNTWYAKGHIGSDGCCLCDSNCDHSLETAAAGTCNYPDRNAGSCQNAATGQVTCDVTAGQCASPNVWSEAGALDSDGCCFCDETCDHSAKTGTDCYLKDYADESQSDGSCYDFTTHQVTCDVGHAACDAMGAYWYSPGYISGSSGCCHCDASCDHTLETGSDCSSNYYGADGTQGSGGGHGAEYGPADGGACYNADGTHGITCNVAEADCTGDYLAPGYTYGGCCLCEAGCDHSAETSTDCSYYDDEGDADDPNPWGWQTLAGYQTATDVGPHAKIDLDMEELEIRVGEYDINPNWITEAMFIYENGGGGLCSQADVDAAMTSDTTPWCTDTTQALGNSQKFTSIRTLKGFATKNYASDKLTGADGGNYGERMPPIYAGYWNDWAWADTFITKDYSATVKPSGWNQLIKKGANYQAVWMYVLHELEDAIGDCYDGDIYANDGTPTGGAPHAWDEGWAFYAGSLVAETAHDAVTVRGTLIWELAEKRGQDFGTTHSTGPASVNVQLLAKFIEGRDKIIAADCAGAEPLVEDIRKLMTVPLVQGTLKYAYKADPANAGGECVADAGMNAMTASDGCVKSWAEAWAFAAAVLPQIAECDWGVAEKIRYSLDIEAATPVQGGFYSVKAAIESTYPCLGITCADVGAYAGTMPCGDPGPTDDDDDDDDDLLDGGLREVMSLAPMGLAAIGITFTGITIATLVNLAQEQCALGPTIIFEAGTTHPYYITPNLCTIGAHTYSSKKTVRDASPRKVCRKFCEAASAAGKLALKQVHGLTCYCKRK</sequence>
<evidence type="ECO:0000256" key="1">
    <source>
        <dbReference type="SAM" id="MobiDB-lite"/>
    </source>
</evidence>
<reference evidence="2" key="1">
    <citation type="submission" date="2021-11" db="EMBL/GenBank/DDBJ databases">
        <authorList>
            <consortium name="Genoscope - CEA"/>
            <person name="William W."/>
        </authorList>
    </citation>
    <scope>NUCLEOTIDE SEQUENCE</scope>
</reference>
<evidence type="ECO:0000313" key="3">
    <source>
        <dbReference type="Proteomes" id="UP000789595"/>
    </source>
</evidence>
<dbReference type="EMBL" id="CAKKNE010000005">
    <property type="protein sequence ID" value="CAH0376816.1"/>
    <property type="molecule type" value="Genomic_DNA"/>
</dbReference>
<comment type="caution">
    <text evidence="2">The sequence shown here is derived from an EMBL/GenBank/DDBJ whole genome shotgun (WGS) entry which is preliminary data.</text>
</comment>
<gene>
    <name evidence="2" type="ORF">PECAL_5P14090</name>
</gene>
<dbReference type="Proteomes" id="UP000789595">
    <property type="component" value="Unassembled WGS sequence"/>
</dbReference>
<dbReference type="Pfam" id="PF13385">
    <property type="entry name" value="Laminin_G_3"/>
    <property type="match status" value="1"/>
</dbReference>
<dbReference type="InterPro" id="IPR011643">
    <property type="entry name" value="HCR1"/>
</dbReference>
<accession>A0A8J2WQT1</accession>
<evidence type="ECO:0008006" key="4">
    <source>
        <dbReference type="Google" id="ProtNLM"/>
    </source>
</evidence>
<keyword evidence="3" id="KW-1185">Reference proteome</keyword>
<feature type="compositionally biased region" description="Basic and acidic residues" evidence="1">
    <location>
        <begin position="1"/>
        <end position="10"/>
    </location>
</feature>
<dbReference type="InterPro" id="IPR013320">
    <property type="entry name" value="ConA-like_dom_sf"/>
</dbReference>
<dbReference type="AlphaFoldDB" id="A0A8J2WQT1"/>
<dbReference type="OrthoDB" id="41870at2759"/>
<feature type="region of interest" description="Disordered" evidence="1">
    <location>
        <begin position="269"/>
        <end position="289"/>
    </location>
</feature>
<name>A0A8J2WQT1_9STRA</name>
<proteinExistence type="predicted"/>
<evidence type="ECO:0000313" key="2">
    <source>
        <dbReference type="EMBL" id="CAH0376816.1"/>
    </source>
</evidence>
<protein>
    <recommendedName>
        <fullName evidence="4">LamG-like jellyroll fold domain-containing protein</fullName>
    </recommendedName>
</protein>
<organism evidence="2 3">
    <name type="scientific">Pelagomonas calceolata</name>
    <dbReference type="NCBI Taxonomy" id="35677"/>
    <lineage>
        <taxon>Eukaryota</taxon>
        <taxon>Sar</taxon>
        <taxon>Stramenopiles</taxon>
        <taxon>Ochrophyta</taxon>
        <taxon>Pelagophyceae</taxon>
        <taxon>Pelagomonadales</taxon>
        <taxon>Pelagomonadaceae</taxon>
        <taxon>Pelagomonas</taxon>
    </lineage>
</organism>
<feature type="region of interest" description="Disordered" evidence="1">
    <location>
        <begin position="1"/>
        <end position="26"/>
    </location>
</feature>